<feature type="compositionally biased region" description="Low complexity" evidence="1">
    <location>
        <begin position="65"/>
        <end position="78"/>
    </location>
</feature>
<dbReference type="Proteomes" id="UP001319874">
    <property type="component" value="Chromosome 4"/>
</dbReference>
<proteinExistence type="predicted"/>
<feature type="compositionally biased region" description="Basic residues" evidence="1">
    <location>
        <begin position="83"/>
        <end position="99"/>
    </location>
</feature>
<keyword evidence="4" id="KW-1185">Reference proteome</keyword>
<evidence type="ECO:0000313" key="4">
    <source>
        <dbReference type="Proteomes" id="UP001319874"/>
    </source>
</evidence>
<evidence type="ECO:0000313" key="3">
    <source>
        <dbReference type="EMBL" id="BCZ84872.1"/>
    </source>
</evidence>
<protein>
    <submittedName>
        <fullName evidence="3">Uncharacterized protein</fullName>
    </submittedName>
</protein>
<feature type="chain" id="PRO_5045390615" evidence="2">
    <location>
        <begin position="20"/>
        <end position="138"/>
    </location>
</feature>
<reference evidence="3 4" key="1">
    <citation type="journal article" date="2022" name="Front. Microbiol.">
        <title>Identification and characterization of a novel class of self-sufficient cytochrome P450 hydroxylase involved in cyclohexanecarboxylate degradation in Paraburkholderia terrae strain KU-64.</title>
        <authorList>
            <person name="Yamamoto T."/>
            <person name="Hasegawa Y."/>
            <person name="Iwaki H."/>
        </authorList>
    </citation>
    <scope>NUCLEOTIDE SEQUENCE [LARGE SCALE GENOMIC DNA]</scope>
    <source>
        <strain evidence="3 4">KU-64</strain>
    </source>
</reference>
<accession>A0ABN6JV68</accession>
<organism evidence="3 4">
    <name type="scientific">Paraburkholderia terrae</name>
    <dbReference type="NCBI Taxonomy" id="311230"/>
    <lineage>
        <taxon>Bacteria</taxon>
        <taxon>Pseudomonadati</taxon>
        <taxon>Pseudomonadota</taxon>
        <taxon>Betaproteobacteria</taxon>
        <taxon>Burkholderiales</taxon>
        <taxon>Burkholderiaceae</taxon>
        <taxon>Paraburkholderia</taxon>
    </lineage>
</organism>
<sequence>MKTIYAALASALVVSTAFAQTAAPTPSTAATTAAQAGQTNLKASTEVQTDASKINGAAKEASSVTDKATSKATDTASAEVHANRKPAVHVKKTQAHKLSKKEPGTQAAANKAKTDAGNEVSTAPLKADTKTDAVTKTQ</sequence>
<feature type="region of interest" description="Disordered" evidence="1">
    <location>
        <begin position="54"/>
        <end position="138"/>
    </location>
</feature>
<dbReference type="RefSeq" id="WP_229517838.1">
    <property type="nucleotide sequence ID" value="NZ_AP024958.1"/>
</dbReference>
<keyword evidence="2" id="KW-0732">Signal</keyword>
<evidence type="ECO:0000256" key="1">
    <source>
        <dbReference type="SAM" id="MobiDB-lite"/>
    </source>
</evidence>
<feature type="signal peptide" evidence="2">
    <location>
        <begin position="1"/>
        <end position="19"/>
    </location>
</feature>
<name>A0ABN6JV68_9BURK</name>
<feature type="compositionally biased region" description="Basic and acidic residues" evidence="1">
    <location>
        <begin position="127"/>
        <end position="138"/>
    </location>
</feature>
<gene>
    <name evidence="3" type="ORF">PTKU64_85470</name>
</gene>
<evidence type="ECO:0000256" key="2">
    <source>
        <dbReference type="SAM" id="SignalP"/>
    </source>
</evidence>
<dbReference type="EMBL" id="AP024958">
    <property type="protein sequence ID" value="BCZ84872.1"/>
    <property type="molecule type" value="Genomic_DNA"/>
</dbReference>